<dbReference type="EMBL" id="VSSQ01046745">
    <property type="protein sequence ID" value="MPN00709.1"/>
    <property type="molecule type" value="Genomic_DNA"/>
</dbReference>
<dbReference type="AlphaFoldDB" id="A0A645EHT5"/>
<accession>A0A645EHT5</accession>
<dbReference type="PANTHER" id="PTHR42780:SF1">
    <property type="entry name" value="ISOLEUCINE--TRNA LIGASE, CYTOPLASMIC"/>
    <property type="match status" value="1"/>
</dbReference>
<proteinExistence type="predicted"/>
<organism evidence="1">
    <name type="scientific">bioreactor metagenome</name>
    <dbReference type="NCBI Taxonomy" id="1076179"/>
    <lineage>
        <taxon>unclassified sequences</taxon>
        <taxon>metagenomes</taxon>
        <taxon>ecological metagenomes</taxon>
    </lineage>
</organism>
<reference evidence="1" key="1">
    <citation type="submission" date="2019-08" db="EMBL/GenBank/DDBJ databases">
        <authorList>
            <person name="Kucharzyk K."/>
            <person name="Murdoch R.W."/>
            <person name="Higgins S."/>
            <person name="Loffler F."/>
        </authorList>
    </citation>
    <scope>NUCLEOTIDE SEQUENCE</scope>
</reference>
<dbReference type="EC" id="6.1.1.5" evidence="1"/>
<dbReference type="PANTHER" id="PTHR42780">
    <property type="entry name" value="SOLEUCYL-TRNA SYNTHETASE"/>
    <property type="match status" value="1"/>
</dbReference>
<dbReference type="InterPro" id="IPR009080">
    <property type="entry name" value="tRNAsynth_Ia_anticodon-bd"/>
</dbReference>
<keyword evidence="1" id="KW-0436">Ligase</keyword>
<name>A0A645EHT5_9ZZZZ</name>
<dbReference type="Gene3D" id="3.30.720.200">
    <property type="match status" value="1"/>
</dbReference>
<protein>
    <submittedName>
        <fullName evidence="1">Isoleucine--tRNA ligase</fullName>
        <ecNumber evidence="1">6.1.1.5</ecNumber>
    </submittedName>
</protein>
<dbReference type="InterPro" id="IPR023586">
    <property type="entry name" value="Ile-tRNA-ligase_type2"/>
</dbReference>
<comment type="caution">
    <text evidence="1">The sequence shown here is derived from an EMBL/GenBank/DDBJ whole genome shotgun (WGS) entry which is preliminary data.</text>
</comment>
<dbReference type="GO" id="GO:0006428">
    <property type="term" value="P:isoleucyl-tRNA aminoacylation"/>
    <property type="evidence" value="ECO:0007669"/>
    <property type="project" value="TreeGrafter"/>
</dbReference>
<evidence type="ECO:0000313" key="1">
    <source>
        <dbReference type="EMBL" id="MPN00709.1"/>
    </source>
</evidence>
<sequence length="232" mass="26205">MILALRRKVNIKVRQPLAKILLPVLDNRIKEQFELVKPLVLSEVNVKEVEYIMDTIGLVTKRIKPNFKVLGKRYGKQMKEISAAFASFTQEQIAEIESSELYKLELPGGVVEITAQDVEITSEDMPGWLVASEGKLTVAMDITITPELRREGTARELVNRIQNMRKDTGLEVTDKISITIESKPEIEDSLTGFREYVCSQTLARELITVPGFTGGLSIEWDDETLNIEIKKV</sequence>
<gene>
    <name evidence="1" type="primary">ileS_41</name>
    <name evidence="1" type="ORF">SDC9_147905</name>
</gene>
<dbReference type="GO" id="GO:0005524">
    <property type="term" value="F:ATP binding"/>
    <property type="evidence" value="ECO:0007669"/>
    <property type="project" value="InterPro"/>
</dbReference>
<dbReference type="Pfam" id="PF19302">
    <property type="entry name" value="DUF5915"/>
    <property type="match status" value="1"/>
</dbReference>
<dbReference type="SUPFAM" id="SSF47323">
    <property type="entry name" value="Anticodon-binding domain of a subclass of class I aminoacyl-tRNA synthetases"/>
    <property type="match status" value="1"/>
</dbReference>
<dbReference type="GO" id="GO:0004822">
    <property type="term" value="F:isoleucine-tRNA ligase activity"/>
    <property type="evidence" value="ECO:0007669"/>
    <property type="project" value="UniProtKB-EC"/>
</dbReference>